<dbReference type="Gene3D" id="1.20.1250.20">
    <property type="entry name" value="MFS general substrate transporter like domains"/>
    <property type="match status" value="1"/>
</dbReference>
<dbReference type="CDD" id="cd06173">
    <property type="entry name" value="MFS_MefA_like"/>
    <property type="match status" value="1"/>
</dbReference>
<gene>
    <name evidence="9" type="ORF">NK662_21025</name>
</gene>
<sequence>MDVQLALASRNIVLFTIGKFISLFGASMYTFAAGLYVLKMTGSGTSFALALICGSVPRIICGPIAGAVADRVNRKLLVAGADFISALVMLLMFTICMLSSISLPVLYVSTALLAICASFFSVAFSAALPAMVDDDRLQKAGSINQAVISLSSILGPVLGGILYSLLPLTAFMLLNATAFLVGGILSCFIRFYLYNSQEAKEAAAFLESLREGFQHVQQNRVLFSILKTAILVNFFFCASTIALPYVLVKQLGLTSGQYGTVQGMFSVGMLATSLVLAVRKETADKVKAVRVGLTILALLFMGLAVPLLLPHLPKTAVFAYYMTLMASFGITVITVNIPIQVLVQRTTPSQYLGRVFGLVETIASAITPLGMVLFGFLIDYVPTAAILLCSGVCLLLTAWVGMKVKESEQPAEVQAG</sequence>
<feature type="transmembrane region" description="Helical" evidence="7">
    <location>
        <begin position="47"/>
        <end position="69"/>
    </location>
</feature>
<keyword evidence="6 7" id="KW-0472">Membrane</keyword>
<dbReference type="Proteomes" id="UP001156102">
    <property type="component" value="Unassembled WGS sequence"/>
</dbReference>
<name>A0AA42BUY1_9BACI</name>
<feature type="transmembrane region" description="Helical" evidence="7">
    <location>
        <begin position="12"/>
        <end position="35"/>
    </location>
</feature>
<feature type="transmembrane region" description="Helical" evidence="7">
    <location>
        <begin position="355"/>
        <end position="378"/>
    </location>
</feature>
<feature type="transmembrane region" description="Helical" evidence="7">
    <location>
        <begin position="384"/>
        <end position="402"/>
    </location>
</feature>
<feature type="transmembrane region" description="Helical" evidence="7">
    <location>
        <begin position="228"/>
        <end position="248"/>
    </location>
</feature>
<dbReference type="PANTHER" id="PTHR43266:SF9">
    <property type="entry name" value="PERMEASE, MAJOR FACILITATOR SUPERFAMILY-RELATED"/>
    <property type="match status" value="1"/>
</dbReference>
<keyword evidence="5 7" id="KW-1133">Transmembrane helix</keyword>
<reference evidence="9" key="1">
    <citation type="submission" date="2022-07" db="EMBL/GenBank/DDBJ databases">
        <authorList>
            <person name="Li W.-J."/>
            <person name="Deng Q.-Q."/>
        </authorList>
    </citation>
    <scope>NUCLEOTIDE SEQUENCE</scope>
    <source>
        <strain evidence="9">SYSU M60031</strain>
    </source>
</reference>
<keyword evidence="3" id="KW-1003">Cell membrane</keyword>
<dbReference type="RefSeq" id="WP_254760933.1">
    <property type="nucleotide sequence ID" value="NZ_JANCLT010000017.1"/>
</dbReference>
<evidence type="ECO:0000313" key="10">
    <source>
        <dbReference type="Proteomes" id="UP001156102"/>
    </source>
</evidence>
<organism evidence="9 10">
    <name type="scientific">Ectobacillus ponti</name>
    <dbReference type="NCBI Taxonomy" id="2961894"/>
    <lineage>
        <taxon>Bacteria</taxon>
        <taxon>Bacillati</taxon>
        <taxon>Bacillota</taxon>
        <taxon>Bacilli</taxon>
        <taxon>Bacillales</taxon>
        <taxon>Bacillaceae</taxon>
        <taxon>Ectobacillus</taxon>
    </lineage>
</organism>
<dbReference type="AlphaFoldDB" id="A0AA42BUY1"/>
<feature type="transmembrane region" description="Helical" evidence="7">
    <location>
        <begin position="260"/>
        <end position="279"/>
    </location>
</feature>
<feature type="transmembrane region" description="Helical" evidence="7">
    <location>
        <begin position="291"/>
        <end position="312"/>
    </location>
</feature>
<dbReference type="Pfam" id="PF07690">
    <property type="entry name" value="MFS_1"/>
    <property type="match status" value="1"/>
</dbReference>
<dbReference type="InterPro" id="IPR036259">
    <property type="entry name" value="MFS_trans_sf"/>
</dbReference>
<evidence type="ECO:0000256" key="6">
    <source>
        <dbReference type="ARBA" id="ARBA00023136"/>
    </source>
</evidence>
<evidence type="ECO:0000256" key="4">
    <source>
        <dbReference type="ARBA" id="ARBA00022692"/>
    </source>
</evidence>
<protein>
    <submittedName>
        <fullName evidence="9">MFS transporter</fullName>
    </submittedName>
</protein>
<evidence type="ECO:0000256" key="1">
    <source>
        <dbReference type="ARBA" id="ARBA00004651"/>
    </source>
</evidence>
<dbReference type="PANTHER" id="PTHR43266">
    <property type="entry name" value="MACROLIDE-EFFLUX PROTEIN"/>
    <property type="match status" value="1"/>
</dbReference>
<feature type="transmembrane region" description="Helical" evidence="7">
    <location>
        <begin position="143"/>
        <end position="166"/>
    </location>
</feature>
<evidence type="ECO:0000259" key="8">
    <source>
        <dbReference type="PROSITE" id="PS50850"/>
    </source>
</evidence>
<evidence type="ECO:0000256" key="7">
    <source>
        <dbReference type="SAM" id="Phobius"/>
    </source>
</evidence>
<feature type="domain" description="Major facilitator superfamily (MFS) profile" evidence="8">
    <location>
        <begin position="11"/>
        <end position="408"/>
    </location>
</feature>
<dbReference type="GO" id="GO:0005886">
    <property type="term" value="C:plasma membrane"/>
    <property type="evidence" value="ECO:0007669"/>
    <property type="project" value="UniProtKB-SubCell"/>
</dbReference>
<dbReference type="InterPro" id="IPR011701">
    <property type="entry name" value="MFS"/>
</dbReference>
<feature type="transmembrane region" description="Helical" evidence="7">
    <location>
        <begin position="107"/>
        <end position="131"/>
    </location>
</feature>
<dbReference type="InterPro" id="IPR020846">
    <property type="entry name" value="MFS_dom"/>
</dbReference>
<evidence type="ECO:0000256" key="2">
    <source>
        <dbReference type="ARBA" id="ARBA00022448"/>
    </source>
</evidence>
<feature type="transmembrane region" description="Helical" evidence="7">
    <location>
        <begin position="76"/>
        <end position="101"/>
    </location>
</feature>
<keyword evidence="10" id="KW-1185">Reference proteome</keyword>
<dbReference type="GO" id="GO:0022857">
    <property type="term" value="F:transmembrane transporter activity"/>
    <property type="evidence" value="ECO:0007669"/>
    <property type="project" value="InterPro"/>
</dbReference>
<evidence type="ECO:0000256" key="3">
    <source>
        <dbReference type="ARBA" id="ARBA00022475"/>
    </source>
</evidence>
<feature type="transmembrane region" description="Helical" evidence="7">
    <location>
        <begin position="318"/>
        <end position="343"/>
    </location>
</feature>
<dbReference type="PROSITE" id="PS50850">
    <property type="entry name" value="MFS"/>
    <property type="match status" value="1"/>
</dbReference>
<feature type="transmembrane region" description="Helical" evidence="7">
    <location>
        <begin position="172"/>
        <end position="193"/>
    </location>
</feature>
<proteinExistence type="predicted"/>
<evidence type="ECO:0000313" key="9">
    <source>
        <dbReference type="EMBL" id="MCP8971008.1"/>
    </source>
</evidence>
<evidence type="ECO:0000256" key="5">
    <source>
        <dbReference type="ARBA" id="ARBA00022989"/>
    </source>
</evidence>
<dbReference type="EMBL" id="JANCLT010000017">
    <property type="protein sequence ID" value="MCP8971008.1"/>
    <property type="molecule type" value="Genomic_DNA"/>
</dbReference>
<keyword evidence="4 7" id="KW-0812">Transmembrane</keyword>
<accession>A0AA42BUY1</accession>
<comment type="caution">
    <text evidence="9">The sequence shown here is derived from an EMBL/GenBank/DDBJ whole genome shotgun (WGS) entry which is preliminary data.</text>
</comment>
<comment type="subcellular location">
    <subcellularLocation>
        <location evidence="1">Cell membrane</location>
        <topology evidence="1">Multi-pass membrane protein</topology>
    </subcellularLocation>
</comment>
<keyword evidence="2" id="KW-0813">Transport</keyword>
<dbReference type="SUPFAM" id="SSF103473">
    <property type="entry name" value="MFS general substrate transporter"/>
    <property type="match status" value="1"/>
</dbReference>